<evidence type="ECO:0000313" key="11">
    <source>
        <dbReference type="Proteomes" id="UP000646523"/>
    </source>
</evidence>
<dbReference type="EC" id="2.7.11.1" evidence="1"/>
<comment type="caution">
    <text evidence="10">The sequence shown here is derived from an EMBL/GenBank/DDBJ whole genome shotgun (WGS) entry which is preliminary data.</text>
</comment>
<dbReference type="GO" id="GO:0004674">
    <property type="term" value="F:protein serine/threonine kinase activity"/>
    <property type="evidence" value="ECO:0007669"/>
    <property type="project" value="UniProtKB-KW"/>
</dbReference>
<evidence type="ECO:0000256" key="8">
    <source>
        <dbReference type="SAM" id="MobiDB-lite"/>
    </source>
</evidence>
<dbReference type="EMBL" id="BMNH01000008">
    <property type="protein sequence ID" value="GGO70102.1"/>
    <property type="molecule type" value="Genomic_DNA"/>
</dbReference>
<dbReference type="InterPro" id="IPR017441">
    <property type="entry name" value="Protein_kinase_ATP_BS"/>
</dbReference>
<protein>
    <recommendedName>
        <fullName evidence="1">non-specific serine/threonine protein kinase</fullName>
        <ecNumber evidence="1">2.7.11.1</ecNumber>
    </recommendedName>
</protein>
<feature type="domain" description="Protein kinase" evidence="9">
    <location>
        <begin position="10"/>
        <end position="267"/>
    </location>
</feature>
<keyword evidence="4 7" id="KW-0547">Nucleotide-binding</keyword>
<proteinExistence type="predicted"/>
<evidence type="ECO:0000256" key="5">
    <source>
        <dbReference type="ARBA" id="ARBA00022777"/>
    </source>
</evidence>
<feature type="compositionally biased region" description="Basic and acidic residues" evidence="8">
    <location>
        <begin position="290"/>
        <end position="304"/>
    </location>
</feature>
<dbReference type="SUPFAM" id="SSF56112">
    <property type="entry name" value="Protein kinase-like (PK-like)"/>
    <property type="match status" value="1"/>
</dbReference>
<reference evidence="10" key="1">
    <citation type="journal article" date="2014" name="Int. J. Syst. Evol. Microbiol.">
        <title>Complete genome sequence of Corynebacterium casei LMG S-19264T (=DSM 44701T), isolated from a smear-ripened cheese.</title>
        <authorList>
            <consortium name="US DOE Joint Genome Institute (JGI-PGF)"/>
            <person name="Walter F."/>
            <person name="Albersmeier A."/>
            <person name="Kalinowski J."/>
            <person name="Ruckert C."/>
        </authorList>
    </citation>
    <scope>NUCLEOTIDE SEQUENCE</scope>
    <source>
        <strain evidence="10">CGMCC 4.7368</strain>
    </source>
</reference>
<evidence type="ECO:0000256" key="3">
    <source>
        <dbReference type="ARBA" id="ARBA00022679"/>
    </source>
</evidence>
<keyword evidence="3" id="KW-0808">Transferase</keyword>
<keyword evidence="6 7" id="KW-0067">ATP-binding</keyword>
<dbReference type="Gene3D" id="3.30.200.20">
    <property type="entry name" value="Phosphorylase Kinase, domain 1"/>
    <property type="match status" value="1"/>
</dbReference>
<evidence type="ECO:0000256" key="4">
    <source>
        <dbReference type="ARBA" id="ARBA00022741"/>
    </source>
</evidence>
<dbReference type="PROSITE" id="PS00107">
    <property type="entry name" value="PROTEIN_KINASE_ATP"/>
    <property type="match status" value="1"/>
</dbReference>
<dbReference type="RefSeq" id="WP_189124958.1">
    <property type="nucleotide sequence ID" value="NZ_BMNH01000008.1"/>
</dbReference>
<keyword evidence="11" id="KW-1185">Reference proteome</keyword>
<dbReference type="InterPro" id="IPR000719">
    <property type="entry name" value="Prot_kinase_dom"/>
</dbReference>
<evidence type="ECO:0000256" key="6">
    <source>
        <dbReference type="ARBA" id="ARBA00022840"/>
    </source>
</evidence>
<dbReference type="Pfam" id="PF00069">
    <property type="entry name" value="Pkinase"/>
    <property type="match status" value="1"/>
</dbReference>
<dbReference type="PROSITE" id="PS50011">
    <property type="entry name" value="PROTEIN_KINASE_DOM"/>
    <property type="match status" value="1"/>
</dbReference>
<dbReference type="PANTHER" id="PTHR43289:SF6">
    <property type="entry name" value="SERINE_THREONINE-PROTEIN KINASE NEKL-3"/>
    <property type="match status" value="1"/>
</dbReference>
<keyword evidence="2" id="KW-0723">Serine/threonine-protein kinase</keyword>
<dbReference type="InterPro" id="IPR008271">
    <property type="entry name" value="Ser/Thr_kinase_AS"/>
</dbReference>
<feature type="region of interest" description="Disordered" evidence="8">
    <location>
        <begin position="268"/>
        <end position="307"/>
    </location>
</feature>
<evidence type="ECO:0000256" key="2">
    <source>
        <dbReference type="ARBA" id="ARBA00022527"/>
    </source>
</evidence>
<evidence type="ECO:0000259" key="9">
    <source>
        <dbReference type="PROSITE" id="PS50011"/>
    </source>
</evidence>
<gene>
    <name evidence="10" type="ORF">GCM10012289_32760</name>
</gene>
<dbReference type="CDD" id="cd14014">
    <property type="entry name" value="STKc_PknB_like"/>
    <property type="match status" value="1"/>
</dbReference>
<feature type="binding site" evidence="7">
    <location>
        <position position="39"/>
    </location>
    <ligand>
        <name>ATP</name>
        <dbReference type="ChEBI" id="CHEBI:30616"/>
    </ligand>
</feature>
<dbReference type="PROSITE" id="PS00108">
    <property type="entry name" value="PROTEIN_KINASE_ST"/>
    <property type="match status" value="1"/>
</dbReference>
<dbReference type="GO" id="GO:0005524">
    <property type="term" value="F:ATP binding"/>
    <property type="evidence" value="ECO:0007669"/>
    <property type="project" value="UniProtKB-UniRule"/>
</dbReference>
<name>A0A917YY18_9ACTN</name>
<dbReference type="Gene3D" id="1.10.510.10">
    <property type="entry name" value="Transferase(Phosphotransferase) domain 1"/>
    <property type="match status" value="1"/>
</dbReference>
<evidence type="ECO:0000313" key="10">
    <source>
        <dbReference type="EMBL" id="GGO70102.1"/>
    </source>
</evidence>
<dbReference type="InterPro" id="IPR011009">
    <property type="entry name" value="Kinase-like_dom_sf"/>
</dbReference>
<sequence>MTERLLAGRYRLVRLLGAGGMGAVWQARDELLDREVAVKEVRPKGAVSADRLAELRERALREARAAARLRHPAIVTVHDVLEEEGLPWIVMDLIAGRSLEEVVRAEGRLPPARVAAIGARVLDALTQAHRRGILHRDVKPANIMIGPDGKALLTDFGIAAFVGDLGLTSPGALVGSPGYIAPERLLGEDDGPEADLWSLGATLYAAAEGQAPFHRDTPMAVLAAVLTQPPREPSFTGPLAGLLLGSLARDPADRPDADRLRRDLGRIADGLPVDAARPEPPTPAPEVDLPETRPDGSADGERTSGRRRAAVAAGAVVLAGTVAVSVVASREQPGATPPAASSPATLEPCGLLTLGQVETLLPAPRQPTPSAGGCAWSADAGDLTVTVETFPPRQGRTGPETAREIYTARRETDMSRARSGGLLGPEPGDLPPRDVAGLGDEAFAVEGVGLLDNATSTVVFRVGDRLVKLHYSKTFAKGGTPTVTEAHQEGVLSVARLVVDALRR</sequence>
<reference evidence="10" key="2">
    <citation type="submission" date="2020-09" db="EMBL/GenBank/DDBJ databases">
        <authorList>
            <person name="Sun Q."/>
            <person name="Zhou Y."/>
        </authorList>
    </citation>
    <scope>NUCLEOTIDE SEQUENCE</scope>
    <source>
        <strain evidence="10">CGMCC 4.7368</strain>
    </source>
</reference>
<dbReference type="AlphaFoldDB" id="A0A917YY18"/>
<keyword evidence="5" id="KW-0418">Kinase</keyword>
<dbReference type="SMART" id="SM00220">
    <property type="entry name" value="S_TKc"/>
    <property type="match status" value="1"/>
</dbReference>
<dbReference type="Proteomes" id="UP000646523">
    <property type="component" value="Unassembled WGS sequence"/>
</dbReference>
<evidence type="ECO:0000256" key="1">
    <source>
        <dbReference type="ARBA" id="ARBA00012513"/>
    </source>
</evidence>
<accession>A0A917YY18</accession>
<dbReference type="PANTHER" id="PTHR43289">
    <property type="entry name" value="MITOGEN-ACTIVATED PROTEIN KINASE KINASE KINASE 20-RELATED"/>
    <property type="match status" value="1"/>
</dbReference>
<organism evidence="10 11">
    <name type="scientific">Nonomuraea cavernae</name>
    <dbReference type="NCBI Taxonomy" id="2045107"/>
    <lineage>
        <taxon>Bacteria</taxon>
        <taxon>Bacillati</taxon>
        <taxon>Actinomycetota</taxon>
        <taxon>Actinomycetes</taxon>
        <taxon>Streptosporangiales</taxon>
        <taxon>Streptosporangiaceae</taxon>
        <taxon>Nonomuraea</taxon>
    </lineage>
</organism>
<evidence type="ECO:0000256" key="7">
    <source>
        <dbReference type="PROSITE-ProRule" id="PRU10141"/>
    </source>
</evidence>